<proteinExistence type="predicted"/>
<accession>A0ABS8LAI9</accession>
<comment type="caution">
    <text evidence="2">The sequence shown here is derived from an EMBL/GenBank/DDBJ whole genome shotgun (WGS) entry which is preliminary data.</text>
</comment>
<protein>
    <submittedName>
        <fullName evidence="2">Uncharacterized protein</fullName>
    </submittedName>
</protein>
<dbReference type="Proteomes" id="UP001430544">
    <property type="component" value="Unassembled WGS sequence"/>
</dbReference>
<gene>
    <name evidence="2" type="ORF">LN473_12355</name>
</gene>
<name>A0ABS8LAI9_9XANT</name>
<dbReference type="EMBL" id="JAJIUN010000050">
    <property type="protein sequence ID" value="MCC8622769.1"/>
    <property type="molecule type" value="Genomic_DNA"/>
</dbReference>
<dbReference type="RefSeq" id="WP_229006773.1">
    <property type="nucleotide sequence ID" value="NZ_CP018470.1"/>
</dbReference>
<reference evidence="2" key="1">
    <citation type="submission" date="2021-11" db="EMBL/GenBank/DDBJ databases">
        <title>Genome resources and taxonomic validation of 89 Xanthomonas strains.</title>
        <authorList>
            <person name="Tambong J.T."/>
        </authorList>
    </citation>
    <scope>NUCLEOTIDE SEQUENCE</scope>
    <source>
        <strain evidence="2">Bv 5-4A</strain>
    </source>
</reference>
<feature type="region of interest" description="Disordered" evidence="1">
    <location>
        <begin position="176"/>
        <end position="206"/>
    </location>
</feature>
<evidence type="ECO:0000256" key="1">
    <source>
        <dbReference type="SAM" id="MobiDB-lite"/>
    </source>
</evidence>
<keyword evidence="3" id="KW-1185">Reference proteome</keyword>
<evidence type="ECO:0000313" key="3">
    <source>
        <dbReference type="Proteomes" id="UP001430544"/>
    </source>
</evidence>
<evidence type="ECO:0000313" key="2">
    <source>
        <dbReference type="EMBL" id="MCC8622769.1"/>
    </source>
</evidence>
<sequence>MRLNSVSRGIQRMPGLAAAGGAASVVARCWPPQSPTHLVPARIADPWCTVAPAQQKSICTRTSSCGQNSQHRELERRADVPACARVIASTSEAQDTSQTPTHAPLLLKAMNRQLLELNPQYHAITTHLFLEDRDARPQEQRALDQRNHLLAQRNQLRDLLLHALLAALSPLQRLRTPGAARSAAPRTDSQGRMRHDDADAPADETSAQSACLTQAYQDALEQLDILQDSGAPCALIQQLQCLMHDYKALLTRERRLDDATTQCQRLD</sequence>
<feature type="compositionally biased region" description="Basic and acidic residues" evidence="1">
    <location>
        <begin position="189"/>
        <end position="198"/>
    </location>
</feature>
<organism evidence="2 3">
    <name type="scientific">Xanthomonas vesicatoria</name>
    <dbReference type="NCBI Taxonomy" id="56460"/>
    <lineage>
        <taxon>Bacteria</taxon>
        <taxon>Pseudomonadati</taxon>
        <taxon>Pseudomonadota</taxon>
        <taxon>Gammaproteobacteria</taxon>
        <taxon>Lysobacterales</taxon>
        <taxon>Lysobacteraceae</taxon>
        <taxon>Xanthomonas</taxon>
    </lineage>
</organism>